<name>A0ABW0GN85_9MICO</name>
<keyword evidence="2" id="KW-1185">Reference proteome</keyword>
<keyword evidence="1" id="KW-0560">Oxidoreductase</keyword>
<comment type="caution">
    <text evidence="1">The sequence shown here is derived from an EMBL/GenBank/DDBJ whole genome shotgun (WGS) entry which is preliminary data.</text>
</comment>
<dbReference type="EC" id="1.-.-.-" evidence="1"/>
<dbReference type="Proteomes" id="UP001596122">
    <property type="component" value="Unassembled WGS sequence"/>
</dbReference>
<dbReference type="PANTHER" id="PTHR43431">
    <property type="entry name" value="OXIDOREDUCTASE, SHORT CHAIN DEHYDROGENASE/REDUCTASE FAMILY (AFU_ORTHOLOGUE AFUA_5G14000)"/>
    <property type="match status" value="1"/>
</dbReference>
<dbReference type="EMBL" id="JBHSLD010000007">
    <property type="protein sequence ID" value="MFC5380887.1"/>
    <property type="molecule type" value="Genomic_DNA"/>
</dbReference>
<sequence>MTTEVTPARPVACVVGAGPGLGLAASRAFARAGYDVALVARDEGRLAQLAGRVEVPGASIGWAAADVADPVGLTAALQRLVAHTGRLDVLHHNVSVYRAGRAPDVTADDLLTDVAAGVGSLLTSVRATLPVLEASRGSVVVTGGGAADRPVTDAVTLGVQKAGVRALLQAMAPDLADRGVHAATLTVRGFLREGTAFDPAVVAERLVDLAERRHDDPSTWQVLHDFTGEEGPR</sequence>
<evidence type="ECO:0000313" key="1">
    <source>
        <dbReference type="EMBL" id="MFC5380887.1"/>
    </source>
</evidence>
<organism evidence="1 2">
    <name type="scientific">Aquipuribacter nitratireducens</name>
    <dbReference type="NCBI Taxonomy" id="650104"/>
    <lineage>
        <taxon>Bacteria</taxon>
        <taxon>Bacillati</taxon>
        <taxon>Actinomycetota</taxon>
        <taxon>Actinomycetes</taxon>
        <taxon>Micrococcales</taxon>
        <taxon>Intrasporangiaceae</taxon>
        <taxon>Aquipuribacter</taxon>
    </lineage>
</organism>
<dbReference type="Pfam" id="PF00106">
    <property type="entry name" value="adh_short"/>
    <property type="match status" value="1"/>
</dbReference>
<evidence type="ECO:0000313" key="2">
    <source>
        <dbReference type="Proteomes" id="UP001596122"/>
    </source>
</evidence>
<dbReference type="InterPro" id="IPR036291">
    <property type="entry name" value="NAD(P)-bd_dom_sf"/>
</dbReference>
<dbReference type="RefSeq" id="WP_340267467.1">
    <property type="nucleotide sequence ID" value="NZ_JBBEOG010000002.1"/>
</dbReference>
<gene>
    <name evidence="1" type="ORF">ACFPJ6_08800</name>
</gene>
<dbReference type="PRINTS" id="PR00081">
    <property type="entry name" value="GDHRDH"/>
</dbReference>
<reference evidence="2" key="1">
    <citation type="journal article" date="2019" name="Int. J. Syst. Evol. Microbiol.">
        <title>The Global Catalogue of Microorganisms (GCM) 10K type strain sequencing project: providing services to taxonomists for standard genome sequencing and annotation.</title>
        <authorList>
            <consortium name="The Broad Institute Genomics Platform"/>
            <consortium name="The Broad Institute Genome Sequencing Center for Infectious Disease"/>
            <person name="Wu L."/>
            <person name="Ma J."/>
        </authorList>
    </citation>
    <scope>NUCLEOTIDE SEQUENCE [LARGE SCALE GENOMIC DNA]</scope>
    <source>
        <strain evidence="2">CCUG 43114</strain>
    </source>
</reference>
<dbReference type="InterPro" id="IPR002347">
    <property type="entry name" value="SDR_fam"/>
</dbReference>
<dbReference type="PANTHER" id="PTHR43431:SF7">
    <property type="entry name" value="OXIDOREDUCTASE, SHORT CHAIN DEHYDROGENASE_REDUCTASE FAMILY (AFU_ORTHOLOGUE AFUA_5G14000)"/>
    <property type="match status" value="1"/>
</dbReference>
<proteinExistence type="predicted"/>
<protein>
    <submittedName>
        <fullName evidence="1">SDR family oxidoreductase</fullName>
        <ecNumber evidence="1">1.-.-.-</ecNumber>
    </submittedName>
</protein>
<dbReference type="SUPFAM" id="SSF51735">
    <property type="entry name" value="NAD(P)-binding Rossmann-fold domains"/>
    <property type="match status" value="1"/>
</dbReference>
<accession>A0ABW0GN85</accession>
<dbReference type="CDD" id="cd05233">
    <property type="entry name" value="SDR_c"/>
    <property type="match status" value="1"/>
</dbReference>
<dbReference type="Gene3D" id="3.40.50.720">
    <property type="entry name" value="NAD(P)-binding Rossmann-like Domain"/>
    <property type="match status" value="1"/>
</dbReference>
<dbReference type="GO" id="GO:0016491">
    <property type="term" value="F:oxidoreductase activity"/>
    <property type="evidence" value="ECO:0007669"/>
    <property type="project" value="UniProtKB-KW"/>
</dbReference>